<organism evidence="2 3">
    <name type="scientific">Kluyveromyces marxianus</name>
    <name type="common">Yeast</name>
    <name type="synonym">Candida kefyr</name>
    <dbReference type="NCBI Taxonomy" id="4911"/>
    <lineage>
        <taxon>Eukaryota</taxon>
        <taxon>Fungi</taxon>
        <taxon>Dikarya</taxon>
        <taxon>Ascomycota</taxon>
        <taxon>Saccharomycotina</taxon>
        <taxon>Saccharomycetes</taxon>
        <taxon>Saccharomycetales</taxon>
        <taxon>Saccharomycetaceae</taxon>
        <taxon>Kluyveromyces</taxon>
    </lineage>
</organism>
<dbReference type="InterPro" id="IPR035474">
    <property type="entry name" value="SIS_Kpsf"/>
</dbReference>
<dbReference type="EMBL" id="CP015055">
    <property type="protein sequence ID" value="QGN14736.1"/>
    <property type="molecule type" value="Genomic_DNA"/>
</dbReference>
<dbReference type="Gene3D" id="3.40.50.10490">
    <property type="entry name" value="Glucose-6-phosphate isomerase like protein, domain 1"/>
    <property type="match status" value="1"/>
</dbReference>
<dbReference type="SUPFAM" id="SSF53697">
    <property type="entry name" value="SIS domain"/>
    <property type="match status" value="1"/>
</dbReference>
<dbReference type="CDD" id="cd05014">
    <property type="entry name" value="SIS_Kpsf"/>
    <property type="match status" value="1"/>
</dbReference>
<dbReference type="PANTHER" id="PTHR38418">
    <property type="entry name" value="SUGAR ISOMERASE, KPSF/GUTQ (AFU_ORTHOLOGUE AFUA_6G08860)"/>
    <property type="match status" value="1"/>
</dbReference>
<dbReference type="InterPro" id="IPR001347">
    <property type="entry name" value="SIS_dom"/>
</dbReference>
<sequence>MDFSDLLYHHALAFEEAARFYYDEAELEKLHEALRGMSNGLGSGGKLVFVGCGKSYKIVCKTVAMLTSMGIPARDLHPIEAMHGDLGYCGPADVLVFCSTSGETDEVIHLLRYMKAENSPWERNLRIAVTGNRQSTLAQSCHNTIMVPQSDRFKEQTLQAGLRAPTVSTTLMIAVLDCICIELSKQWFKNDLAARETFFNQRHPGGGIGKVTSSANLAQLVQPSQTTPDANNTPTFHTYVVKHVLTETEFLSILITYDYIQFNNKNGTPTLTPTCLLREEYKGAVRSGNLSEWYARYL</sequence>
<evidence type="ECO:0000313" key="2">
    <source>
        <dbReference type="EMBL" id="QGN14736.1"/>
    </source>
</evidence>
<evidence type="ECO:0000313" key="3">
    <source>
        <dbReference type="Proteomes" id="UP000422736"/>
    </source>
</evidence>
<dbReference type="Pfam" id="PF01380">
    <property type="entry name" value="SIS"/>
    <property type="match status" value="1"/>
</dbReference>
<reference evidence="2 3" key="1">
    <citation type="submission" date="2016-03" db="EMBL/GenBank/DDBJ databases">
        <title>How can Kluyveromyces marxianus grow so fast - potential evolutionary course in Saccharomyces Complex revealed by comparative genomics.</title>
        <authorList>
            <person name="Mo W."/>
            <person name="Lu W."/>
            <person name="Yang X."/>
            <person name="Qi J."/>
            <person name="Lv H."/>
        </authorList>
    </citation>
    <scope>NUCLEOTIDE SEQUENCE [LARGE SCALE GENOMIC DNA]</scope>
    <source>
        <strain evidence="2 3">FIM1</strain>
    </source>
</reference>
<keyword evidence="3" id="KW-1185">Reference proteome</keyword>
<accession>A0ABX6ESB0</accession>
<gene>
    <name evidence="2" type="ORF">FIM1_1405</name>
</gene>
<protein>
    <submittedName>
        <fullName evidence="2">KpsF-like protein</fullName>
    </submittedName>
</protein>
<name>A0ABX6ESB0_KLUMA</name>
<dbReference type="PANTHER" id="PTHR38418:SF2">
    <property type="entry name" value="SUGAR ISOMERASE, KPSF_GUTQ (AFU_ORTHOLOGUE AFUA_6G08860)"/>
    <property type="match status" value="1"/>
</dbReference>
<dbReference type="InterPro" id="IPR046348">
    <property type="entry name" value="SIS_dom_sf"/>
</dbReference>
<dbReference type="PROSITE" id="PS51464">
    <property type="entry name" value="SIS"/>
    <property type="match status" value="1"/>
</dbReference>
<evidence type="ECO:0000259" key="1">
    <source>
        <dbReference type="PROSITE" id="PS51464"/>
    </source>
</evidence>
<proteinExistence type="predicted"/>
<dbReference type="Proteomes" id="UP000422736">
    <property type="component" value="Chromosome 2"/>
</dbReference>
<feature type="domain" description="SIS" evidence="1">
    <location>
        <begin position="37"/>
        <end position="189"/>
    </location>
</feature>